<evidence type="ECO:0000256" key="2">
    <source>
        <dbReference type="ARBA" id="ARBA00022801"/>
    </source>
</evidence>
<dbReference type="Pfam" id="PF00271">
    <property type="entry name" value="Helicase_C"/>
    <property type="match status" value="1"/>
</dbReference>
<comment type="catalytic activity">
    <reaction evidence="7">
        <text>ATP + H2O = ADP + phosphate + H(+)</text>
        <dbReference type="Rhea" id="RHEA:13065"/>
        <dbReference type="ChEBI" id="CHEBI:15377"/>
        <dbReference type="ChEBI" id="CHEBI:15378"/>
        <dbReference type="ChEBI" id="CHEBI:30616"/>
        <dbReference type="ChEBI" id="CHEBI:43474"/>
        <dbReference type="ChEBI" id="CHEBI:456216"/>
        <dbReference type="EC" id="3.6.4.13"/>
    </reaction>
</comment>
<feature type="short sequence motif" description="Q motif" evidence="6">
    <location>
        <begin position="66"/>
        <end position="95"/>
    </location>
</feature>
<name>A0A498JCP2_MALDO</name>
<dbReference type="Proteomes" id="UP000290289">
    <property type="component" value="Chromosome 8"/>
</dbReference>
<gene>
    <name evidence="11" type="ORF">DVH24_020164</name>
</gene>
<evidence type="ECO:0000259" key="9">
    <source>
        <dbReference type="PROSITE" id="PS51194"/>
    </source>
</evidence>
<dbReference type="SUPFAM" id="SSF52540">
    <property type="entry name" value="P-loop containing nucleoside triphosphate hydrolases"/>
    <property type="match status" value="2"/>
</dbReference>
<keyword evidence="5 7" id="KW-0694">RNA-binding</keyword>
<feature type="domain" description="DEAD-box RNA helicase Q" evidence="10">
    <location>
        <begin position="66"/>
        <end position="95"/>
    </location>
</feature>
<feature type="domain" description="Helicase C-terminal" evidence="9">
    <location>
        <begin position="241"/>
        <end position="416"/>
    </location>
</feature>
<reference evidence="11 12" key="1">
    <citation type="submission" date="2018-10" db="EMBL/GenBank/DDBJ databases">
        <title>A high-quality apple genome assembly.</title>
        <authorList>
            <person name="Hu J."/>
        </authorList>
    </citation>
    <scope>NUCLEOTIDE SEQUENCE [LARGE SCALE GENOMIC DNA]</scope>
    <source>
        <strain evidence="12">cv. HFTH1</strain>
        <tissue evidence="11">Young leaf</tissue>
    </source>
</reference>
<dbReference type="PANTHER" id="PTHR24031">
    <property type="entry name" value="RNA HELICASE"/>
    <property type="match status" value="1"/>
</dbReference>
<dbReference type="GO" id="GO:0016787">
    <property type="term" value="F:hydrolase activity"/>
    <property type="evidence" value="ECO:0007669"/>
    <property type="project" value="UniProtKB-KW"/>
</dbReference>
<evidence type="ECO:0000256" key="3">
    <source>
        <dbReference type="ARBA" id="ARBA00022806"/>
    </source>
</evidence>
<comment type="function">
    <text evidence="7">RNA helicase.</text>
</comment>
<feature type="domain" description="Helicase ATP-binding" evidence="8">
    <location>
        <begin position="98"/>
        <end position="215"/>
    </location>
</feature>
<keyword evidence="1 7" id="KW-0547">Nucleotide-binding</keyword>
<protein>
    <recommendedName>
        <fullName evidence="7">ATP-dependent RNA helicase</fullName>
        <ecNumber evidence="7">3.6.4.13</ecNumber>
    </recommendedName>
</protein>
<dbReference type="AlphaFoldDB" id="A0A498JCP2"/>
<dbReference type="CDD" id="cd18787">
    <property type="entry name" value="SF2_C_DEAD"/>
    <property type="match status" value="1"/>
</dbReference>
<dbReference type="InterPro" id="IPR014001">
    <property type="entry name" value="Helicase_ATP-bd"/>
</dbReference>
<evidence type="ECO:0000256" key="5">
    <source>
        <dbReference type="ARBA" id="ARBA00022884"/>
    </source>
</evidence>
<proteinExistence type="inferred from homology"/>
<evidence type="ECO:0000313" key="12">
    <source>
        <dbReference type="Proteomes" id="UP000290289"/>
    </source>
</evidence>
<dbReference type="EC" id="3.6.4.13" evidence="7"/>
<dbReference type="Pfam" id="PF13959">
    <property type="entry name" value="CTE_SPB4"/>
    <property type="match status" value="1"/>
</dbReference>
<evidence type="ECO:0000256" key="7">
    <source>
        <dbReference type="RuleBase" id="RU365068"/>
    </source>
</evidence>
<dbReference type="PROSITE" id="PS51192">
    <property type="entry name" value="HELICASE_ATP_BIND_1"/>
    <property type="match status" value="1"/>
</dbReference>
<dbReference type="InterPro" id="IPR014014">
    <property type="entry name" value="RNA_helicase_DEAD_Q_motif"/>
</dbReference>
<dbReference type="SMART" id="SM01178">
    <property type="entry name" value="DUF4217"/>
    <property type="match status" value="1"/>
</dbReference>
<keyword evidence="2 7" id="KW-0378">Hydrolase</keyword>
<keyword evidence="12" id="KW-1185">Reference proteome</keyword>
<dbReference type="Pfam" id="PF00270">
    <property type="entry name" value="DEAD"/>
    <property type="match status" value="1"/>
</dbReference>
<dbReference type="STRING" id="3750.A0A498JCP2"/>
<comment type="domain">
    <text evidence="7">The Q motif is unique to and characteristic of the DEAD box family of RNA helicases and controls ATP binding and hydrolysis.</text>
</comment>
<evidence type="ECO:0000256" key="4">
    <source>
        <dbReference type="ARBA" id="ARBA00022840"/>
    </source>
</evidence>
<evidence type="ECO:0000259" key="8">
    <source>
        <dbReference type="PROSITE" id="PS51192"/>
    </source>
</evidence>
<evidence type="ECO:0000256" key="1">
    <source>
        <dbReference type="ARBA" id="ARBA00022741"/>
    </source>
</evidence>
<dbReference type="GO" id="GO:0003724">
    <property type="term" value="F:RNA helicase activity"/>
    <property type="evidence" value="ECO:0007669"/>
    <property type="project" value="UniProtKB-EC"/>
</dbReference>
<dbReference type="InterPro" id="IPR025313">
    <property type="entry name" value="SPB4-like_CTE"/>
</dbReference>
<comment type="similarity">
    <text evidence="7">Belongs to the DEAD box helicase family.</text>
</comment>
<sequence>MRTPKSKKSRMQSKHSELQEVELLKSWIESQQPERGSNPTSLPALPLDARAGRLDSTRFSRYAGATRFDQLPISKKTKDALRQSKKYVQMSDIQRACLPHALCGRDVRGAAKTGSGKTLAFVIPIVEKLYRERWCPQDGVGSIVISPTREIASQTFDVFVLDEVDSMLSDPSFKQTMNAIISQLPKQRQTLIFSATHPKDVKDLAALCLKDPEFLNVHEKSATATPSNLQQTFVIVPLHKKLDMLWRFIKKNLKSRILVFLSTRKQVQFVYEAFTTLRPGISLMALYGKLDQLKRMATASEFSKQPSVLFSTDVASRGLDFNQGVDWVVQPNKNVVQSVSGKLADSIVQDPDLHGLAQNAFETYLKSVDKKDKEIFDVTKLPIDEFSASIGLASTPRIRFLNNKIKSASKKVSELSPTVEPEHLDKDNELELLRKEELDLGYSSDEEGDKDPLLTNDIAHAADGEGRKIEHIFFHGVNKNYKLNVTWLSKKILSSFSNSGCICRIFQVDGPRAHSNNIDIVPT</sequence>
<comment type="caution">
    <text evidence="11">The sequence shown here is derived from an EMBL/GenBank/DDBJ whole genome shotgun (WGS) entry which is preliminary data.</text>
</comment>
<accession>A0A498JCP2</accession>
<keyword evidence="4 7" id="KW-0067">ATP-binding</keyword>
<dbReference type="PROSITE" id="PS51195">
    <property type="entry name" value="Q_MOTIF"/>
    <property type="match status" value="1"/>
</dbReference>
<keyword evidence="3 7" id="KW-0347">Helicase</keyword>
<dbReference type="InterPro" id="IPR011545">
    <property type="entry name" value="DEAD/DEAH_box_helicase_dom"/>
</dbReference>
<evidence type="ECO:0000256" key="6">
    <source>
        <dbReference type="PROSITE-ProRule" id="PRU00552"/>
    </source>
</evidence>
<evidence type="ECO:0000313" key="11">
    <source>
        <dbReference type="EMBL" id="RXH91141.1"/>
    </source>
</evidence>
<dbReference type="GO" id="GO:0005524">
    <property type="term" value="F:ATP binding"/>
    <property type="evidence" value="ECO:0007669"/>
    <property type="project" value="UniProtKB-UniRule"/>
</dbReference>
<dbReference type="SMART" id="SM00487">
    <property type="entry name" value="DEXDc"/>
    <property type="match status" value="1"/>
</dbReference>
<evidence type="ECO:0000259" key="10">
    <source>
        <dbReference type="PROSITE" id="PS51195"/>
    </source>
</evidence>
<dbReference type="Gene3D" id="3.40.50.300">
    <property type="entry name" value="P-loop containing nucleotide triphosphate hydrolases"/>
    <property type="match status" value="3"/>
</dbReference>
<dbReference type="InterPro" id="IPR027417">
    <property type="entry name" value="P-loop_NTPase"/>
</dbReference>
<dbReference type="PROSITE" id="PS51194">
    <property type="entry name" value="HELICASE_CTER"/>
    <property type="match status" value="1"/>
</dbReference>
<dbReference type="EMBL" id="RDQH01000334">
    <property type="protein sequence ID" value="RXH91141.1"/>
    <property type="molecule type" value="Genomic_DNA"/>
</dbReference>
<dbReference type="GO" id="GO:0003723">
    <property type="term" value="F:RNA binding"/>
    <property type="evidence" value="ECO:0007669"/>
    <property type="project" value="UniProtKB-UniRule"/>
</dbReference>
<organism evidence="11 12">
    <name type="scientific">Malus domestica</name>
    <name type="common">Apple</name>
    <name type="synonym">Pyrus malus</name>
    <dbReference type="NCBI Taxonomy" id="3750"/>
    <lineage>
        <taxon>Eukaryota</taxon>
        <taxon>Viridiplantae</taxon>
        <taxon>Streptophyta</taxon>
        <taxon>Embryophyta</taxon>
        <taxon>Tracheophyta</taxon>
        <taxon>Spermatophyta</taxon>
        <taxon>Magnoliopsida</taxon>
        <taxon>eudicotyledons</taxon>
        <taxon>Gunneridae</taxon>
        <taxon>Pentapetalae</taxon>
        <taxon>rosids</taxon>
        <taxon>fabids</taxon>
        <taxon>Rosales</taxon>
        <taxon>Rosaceae</taxon>
        <taxon>Amygdaloideae</taxon>
        <taxon>Maleae</taxon>
        <taxon>Malus</taxon>
    </lineage>
</organism>
<dbReference type="InterPro" id="IPR001650">
    <property type="entry name" value="Helicase_C-like"/>
</dbReference>